<evidence type="ECO:0000259" key="4">
    <source>
        <dbReference type="Pfam" id="PF04715"/>
    </source>
</evidence>
<dbReference type="Proteomes" id="UP000537130">
    <property type="component" value="Unassembled WGS sequence"/>
</dbReference>
<sequence>MAPFTVRELTYQSDSSQLFERVRDLPCPVFLDSAWPYSERGRYDIISAAPIGTLFLSKTDTSSNFKESFEKISTLLKGLNPATLTIDLPFSAGLITSLGYDGGRYLANVGNQQSSYRLPDFYAGLYSWAFVVDHHKKRRWLVSHPDTPSELLQDIEARLAEDEKARSTTPFRLKSEFETNLNSIDYNTLFKHVKSYIRAGDSYQINLARRFQATCEGDAWQAYHQLRMVAAAPWSAFLELPESQILCLSPERFIQVQNGQVSTAPIKGTAPRSPIPDKDRALAEQLAHSEKDRAENLMIVDLLRNDLGRCCEPGSIRVDKLFELQSFQTVHHLVSTISGKLKAGKTALDLLAASFPGGSITGAPKRRAMEIIHELEPHDRSIYCGSIAYLDINGSMDSNIAIRTLLCEAGKIYCWSGGGIVEDSEAEAEFEETWNKVGALLESLRVMG</sequence>
<protein>
    <recommendedName>
        <fullName evidence="1">aminodeoxychorismate synthase</fullName>
        <ecNumber evidence="1">2.6.1.85</ecNumber>
    </recommendedName>
</protein>
<keyword evidence="2 5" id="KW-0808">Transferase</keyword>
<dbReference type="GO" id="GO:0009396">
    <property type="term" value="P:folic acid-containing compound biosynthetic process"/>
    <property type="evidence" value="ECO:0007669"/>
    <property type="project" value="InterPro"/>
</dbReference>
<proteinExistence type="predicted"/>
<dbReference type="PRINTS" id="PR00095">
    <property type="entry name" value="ANTSNTHASEI"/>
</dbReference>
<comment type="caution">
    <text evidence="5">The sequence shown here is derived from an EMBL/GenBank/DDBJ whole genome shotgun (WGS) entry which is preliminary data.</text>
</comment>
<feature type="domain" description="Anthranilate synthase component I N-terminal" evidence="4">
    <location>
        <begin position="17"/>
        <end position="139"/>
    </location>
</feature>
<evidence type="ECO:0000256" key="2">
    <source>
        <dbReference type="ARBA" id="ARBA00022679"/>
    </source>
</evidence>
<gene>
    <name evidence="5" type="ORF">FHR99_000522</name>
</gene>
<dbReference type="EMBL" id="JACHWY010000001">
    <property type="protein sequence ID" value="MBB3046286.1"/>
    <property type="molecule type" value="Genomic_DNA"/>
</dbReference>
<dbReference type="Gene3D" id="3.60.120.10">
    <property type="entry name" value="Anthranilate synthase"/>
    <property type="match status" value="1"/>
</dbReference>
<evidence type="ECO:0000313" key="6">
    <source>
        <dbReference type="Proteomes" id="UP000537130"/>
    </source>
</evidence>
<dbReference type="RefSeq" id="WP_183408992.1">
    <property type="nucleotide sequence ID" value="NZ_JACHWY010000001.1"/>
</dbReference>
<dbReference type="Pfam" id="PF04715">
    <property type="entry name" value="Anth_synt_I_N"/>
    <property type="match status" value="1"/>
</dbReference>
<dbReference type="InterPro" id="IPR015890">
    <property type="entry name" value="Chorismate_C"/>
</dbReference>
<name>A0A7W4W2K6_9GAMM</name>
<dbReference type="InterPro" id="IPR005801">
    <property type="entry name" value="ADC_synthase"/>
</dbReference>
<dbReference type="InterPro" id="IPR005802">
    <property type="entry name" value="ADC_synth_comp_1"/>
</dbReference>
<evidence type="ECO:0000313" key="5">
    <source>
        <dbReference type="EMBL" id="MBB3046286.1"/>
    </source>
</evidence>
<keyword evidence="5" id="KW-0032">Aminotransferase</keyword>
<dbReference type="InterPro" id="IPR019999">
    <property type="entry name" value="Anth_synth_I-like"/>
</dbReference>
<dbReference type="GO" id="GO:0000162">
    <property type="term" value="P:L-tryptophan biosynthetic process"/>
    <property type="evidence" value="ECO:0007669"/>
    <property type="project" value="TreeGrafter"/>
</dbReference>
<dbReference type="GO" id="GO:0046820">
    <property type="term" value="F:4-amino-4-deoxychorismate synthase activity"/>
    <property type="evidence" value="ECO:0007669"/>
    <property type="project" value="UniProtKB-EC"/>
</dbReference>
<dbReference type="NCBIfam" id="TIGR00553">
    <property type="entry name" value="pabB"/>
    <property type="match status" value="1"/>
</dbReference>
<keyword evidence="6" id="KW-1185">Reference proteome</keyword>
<dbReference type="PANTHER" id="PTHR11236">
    <property type="entry name" value="AMINOBENZOATE/ANTHRANILATE SYNTHASE"/>
    <property type="match status" value="1"/>
</dbReference>
<dbReference type="InterPro" id="IPR006805">
    <property type="entry name" value="Anth_synth_I_N"/>
</dbReference>
<dbReference type="EC" id="2.6.1.85" evidence="1"/>
<feature type="domain" description="Chorismate-utilising enzyme C-terminal" evidence="3">
    <location>
        <begin position="185"/>
        <end position="436"/>
    </location>
</feature>
<dbReference type="SUPFAM" id="SSF56322">
    <property type="entry name" value="ADC synthase"/>
    <property type="match status" value="1"/>
</dbReference>
<dbReference type="Pfam" id="PF00425">
    <property type="entry name" value="Chorismate_bind"/>
    <property type="match status" value="1"/>
</dbReference>
<reference evidence="5 6" key="1">
    <citation type="submission" date="2020-08" db="EMBL/GenBank/DDBJ databases">
        <title>Genomic Encyclopedia of Type Strains, Phase III (KMG-III): the genomes of soil and plant-associated and newly described type strains.</title>
        <authorList>
            <person name="Whitman W."/>
        </authorList>
    </citation>
    <scope>NUCLEOTIDE SEQUENCE [LARGE SCALE GENOMIC DNA]</scope>
    <source>
        <strain evidence="5 6">CECT 8654</strain>
    </source>
</reference>
<organism evidence="5 6">
    <name type="scientific">Litorivivens lipolytica</name>
    <dbReference type="NCBI Taxonomy" id="1524264"/>
    <lineage>
        <taxon>Bacteria</taxon>
        <taxon>Pseudomonadati</taxon>
        <taxon>Pseudomonadota</taxon>
        <taxon>Gammaproteobacteria</taxon>
        <taxon>Litorivivens</taxon>
    </lineage>
</organism>
<dbReference type="AlphaFoldDB" id="A0A7W4W2K6"/>
<evidence type="ECO:0000259" key="3">
    <source>
        <dbReference type="Pfam" id="PF00425"/>
    </source>
</evidence>
<evidence type="ECO:0000256" key="1">
    <source>
        <dbReference type="ARBA" id="ARBA00013139"/>
    </source>
</evidence>
<dbReference type="PANTHER" id="PTHR11236:SF50">
    <property type="entry name" value="AMINODEOXYCHORISMATE SYNTHASE COMPONENT 1"/>
    <property type="match status" value="1"/>
</dbReference>
<accession>A0A7W4W2K6</accession>